<dbReference type="InterPro" id="IPR050194">
    <property type="entry name" value="Glycosyltransferase_grp1"/>
</dbReference>
<dbReference type="PANTHER" id="PTHR45947">
    <property type="entry name" value="SULFOQUINOVOSYL TRANSFERASE SQD2"/>
    <property type="match status" value="1"/>
</dbReference>
<protein>
    <submittedName>
        <fullName evidence="3 4">Glycosyltransferase</fullName>
        <ecNumber evidence="4">2.4.-.-</ecNumber>
    </submittedName>
</protein>
<gene>
    <name evidence="3" type="ORF">A6J88_01175</name>
    <name evidence="4" type="ORF">QP792_06415</name>
</gene>
<dbReference type="Pfam" id="PF13439">
    <property type="entry name" value="Glyco_transf_4"/>
    <property type="match status" value="1"/>
</dbReference>
<proteinExistence type="predicted"/>
<dbReference type="KEGG" id="nmj:NM96_09335"/>
<organism evidence="4 6">
    <name type="scientific">Neisseria mucosa</name>
    <dbReference type="NCBI Taxonomy" id="488"/>
    <lineage>
        <taxon>Bacteria</taxon>
        <taxon>Pseudomonadati</taxon>
        <taxon>Pseudomonadota</taxon>
        <taxon>Betaproteobacteria</taxon>
        <taxon>Neisseriales</taxon>
        <taxon>Neisseriaceae</taxon>
        <taxon>Neisseria</taxon>
    </lineage>
</organism>
<dbReference type="SUPFAM" id="SSF53756">
    <property type="entry name" value="UDP-Glycosyltransferase/glycogen phosphorylase"/>
    <property type="match status" value="1"/>
</dbReference>
<name>A0AAW6Z729_NEIMU</name>
<feature type="domain" description="Glycosyltransferase subfamily 4-like N-terminal" evidence="2">
    <location>
        <begin position="26"/>
        <end position="187"/>
    </location>
</feature>
<dbReference type="PANTHER" id="PTHR45947:SF3">
    <property type="entry name" value="SULFOQUINOVOSYL TRANSFERASE SQD2"/>
    <property type="match status" value="1"/>
</dbReference>
<dbReference type="EMBL" id="CP020452">
    <property type="protein sequence ID" value="ARC50064.1"/>
    <property type="molecule type" value="Genomic_DNA"/>
</dbReference>
<dbReference type="InterPro" id="IPR028098">
    <property type="entry name" value="Glyco_trans_4-like_N"/>
</dbReference>
<evidence type="ECO:0000259" key="2">
    <source>
        <dbReference type="Pfam" id="PF13439"/>
    </source>
</evidence>
<feature type="domain" description="Glycosyl transferase family 1" evidence="1">
    <location>
        <begin position="207"/>
        <end position="354"/>
    </location>
</feature>
<evidence type="ECO:0000259" key="1">
    <source>
        <dbReference type="Pfam" id="PF00534"/>
    </source>
</evidence>
<dbReference type="EC" id="2.4.-.-" evidence="4"/>
<dbReference type="EMBL" id="JASPBL010000026">
    <property type="protein sequence ID" value="MDK8361839.1"/>
    <property type="molecule type" value="Genomic_DNA"/>
</dbReference>
<evidence type="ECO:0000313" key="3">
    <source>
        <dbReference type="EMBL" id="ARC50064.1"/>
    </source>
</evidence>
<evidence type="ECO:0000313" key="5">
    <source>
        <dbReference type="Proteomes" id="UP000191272"/>
    </source>
</evidence>
<keyword evidence="4" id="KW-0808">Transferase</keyword>
<evidence type="ECO:0000313" key="6">
    <source>
        <dbReference type="Proteomes" id="UP001240589"/>
    </source>
</evidence>
<accession>A0AAW6Z729</accession>
<reference evidence="4" key="3">
    <citation type="submission" date="2023-05" db="EMBL/GenBank/DDBJ databases">
        <title>Genomic Catalog of Human Bladder Bacteria.</title>
        <authorList>
            <person name="Du J."/>
        </authorList>
    </citation>
    <scope>NUCLEOTIDE SEQUENCE</scope>
    <source>
        <strain evidence="4">UMB7974B</strain>
    </source>
</reference>
<keyword evidence="4" id="KW-0328">Glycosyltransferase</keyword>
<dbReference type="Gene3D" id="3.40.50.2000">
    <property type="entry name" value="Glycogen Phosphorylase B"/>
    <property type="match status" value="2"/>
</dbReference>
<dbReference type="Proteomes" id="UP001240589">
    <property type="component" value="Unassembled WGS sequence"/>
</dbReference>
<dbReference type="Proteomes" id="UP000191272">
    <property type="component" value="Chromosome"/>
</dbReference>
<evidence type="ECO:0000313" key="4">
    <source>
        <dbReference type="EMBL" id="MDK8361839.1"/>
    </source>
</evidence>
<reference evidence="3" key="2">
    <citation type="submission" date="2017-12" db="EMBL/GenBank/DDBJ databases">
        <title>FDA dAtabase for Regulatory Grade micrObial Sequences (FDA-ARGOS): Supporting development and validation of Infectious Disease Dx tests.</title>
        <authorList>
            <person name="Campos J."/>
            <person name="Goldberg B."/>
            <person name="Tallon L."/>
            <person name="Sadzewicz L."/>
            <person name="Sengamalay N."/>
            <person name="Ott S."/>
            <person name="Godinez A."/>
            <person name="Nagaraj S."/>
            <person name="Vyas G."/>
            <person name="Aluvathingal J."/>
            <person name="Nadendla S."/>
            <person name="Geyer C."/>
            <person name="Nandy P."/>
            <person name="Hobson J."/>
            <person name="Sichtig H."/>
        </authorList>
    </citation>
    <scope>NUCLEOTIDE SEQUENCE</scope>
    <source>
        <strain evidence="3">FDAARGOS_260</strain>
    </source>
</reference>
<sequence>MHVAVIPSWYPKTETDVDGIFFRLQAQALQRKGLKVGVIAPMFRYLRVHTKSIFTGPYGIRKHNQGGLNTYAYDSMYFFPRFPVIDLDRIRWVRAGMKAFARYVRENGRPDIVHAHSMNYAGILAYEIYKTYGIPYVITEHSSTITRNLIRPHQWPIMRLAAEHSAARFAVSRDFSRLLKEKYGLEWEYLPNVLGDNFARDFTFPDKGNQDYTFCTVSHLRHLKGHDLLLPAFAKALEKYPFLKLKIGGDGVEAANLRRLAQELGITHAVSFLGALTTDEVLDLMRQSDAFVLASRTETFGVVFIEALSQGLPVIATMCGGPQSIVTPENGILVPTENIPALTGALIEMYENRERFDHEKLRRDCLAEFSEEVIASSLIRTFEQIVGEKQKQP</sequence>
<dbReference type="Pfam" id="PF00534">
    <property type="entry name" value="Glycos_transf_1"/>
    <property type="match status" value="1"/>
</dbReference>
<dbReference type="InterPro" id="IPR001296">
    <property type="entry name" value="Glyco_trans_1"/>
</dbReference>
<keyword evidence="5" id="KW-1185">Reference proteome</keyword>
<dbReference type="GO" id="GO:0016757">
    <property type="term" value="F:glycosyltransferase activity"/>
    <property type="evidence" value="ECO:0007669"/>
    <property type="project" value="UniProtKB-KW"/>
</dbReference>
<dbReference type="RefSeq" id="WP_080613387.1">
    <property type="nucleotide sequence ID" value="NZ_CP020452.2"/>
</dbReference>
<reference evidence="5" key="1">
    <citation type="submission" date="2017-03" db="EMBL/GenBank/DDBJ databases">
        <title>FDA dAtabase for Regulatory Grade micrObial Sequences (FDA-ARGOS): Supporting development and validation of Infectious Disease Dx tests.</title>
        <authorList>
            <person name="Campos J."/>
            <person name="Goldberg B."/>
            <person name="Tallon L."/>
            <person name="Sadzewicz L."/>
            <person name="Sengamalay N."/>
            <person name="Ott S."/>
            <person name="Godinez A."/>
            <person name="Nagaraj S."/>
            <person name="Vyas G."/>
            <person name="Aluvathingal J."/>
            <person name="Nadendla S."/>
            <person name="Geyer C."/>
            <person name="Nandy P."/>
            <person name="Hobson J."/>
            <person name="Sichtig H."/>
        </authorList>
    </citation>
    <scope>NUCLEOTIDE SEQUENCE [LARGE SCALE GENOMIC DNA]</scope>
    <source>
        <strain evidence="5">FDAARGOS_260</strain>
    </source>
</reference>
<dbReference type="AlphaFoldDB" id="A0AAW6Z729"/>